<keyword evidence="1" id="KW-1133">Transmembrane helix</keyword>
<proteinExistence type="predicted"/>
<feature type="domain" description="Stage II sporulation protein E N-terminal" evidence="2">
    <location>
        <begin position="13"/>
        <end position="201"/>
    </location>
</feature>
<feature type="transmembrane region" description="Helical" evidence="1">
    <location>
        <begin position="29"/>
        <end position="50"/>
    </location>
</feature>
<feature type="transmembrane region" description="Helical" evidence="1">
    <location>
        <begin position="184"/>
        <end position="203"/>
    </location>
</feature>
<dbReference type="AlphaFoldDB" id="W4QK77"/>
<reference evidence="3" key="1">
    <citation type="journal article" date="2014" name="Genome Announc.">
        <title>Draft Genome Sequences of Three Alkaliphilic Bacillus Strains, Bacillus wakoensis JCM 9140T, Bacillus akibai JCM 9157T, and Bacillus hemicellulosilyticus JCM 9152T.</title>
        <authorList>
            <person name="Yuki M."/>
            <person name="Oshima K."/>
            <person name="Suda W."/>
            <person name="Oshida Y."/>
            <person name="Kitamura K."/>
            <person name="Iida T."/>
            <person name="Hattori M."/>
            <person name="Ohkuma M."/>
        </authorList>
    </citation>
    <scope>NUCLEOTIDE SEQUENCE [LARGE SCALE GENOMIC DNA]</scope>
    <source>
        <strain evidence="3">JCM 9152</strain>
    </source>
</reference>
<evidence type="ECO:0000256" key="1">
    <source>
        <dbReference type="SAM" id="Phobius"/>
    </source>
</evidence>
<keyword evidence="1" id="KW-0812">Transmembrane</keyword>
<evidence type="ECO:0000313" key="4">
    <source>
        <dbReference type="Proteomes" id="UP000018895"/>
    </source>
</evidence>
<evidence type="ECO:0000313" key="3">
    <source>
        <dbReference type="EMBL" id="GAE31759.1"/>
    </source>
</evidence>
<dbReference type="Pfam" id="PF19732">
    <property type="entry name" value="SpoIIE_N"/>
    <property type="match status" value="1"/>
</dbReference>
<organism evidence="3 4">
    <name type="scientific">Halalkalibacter hemicellulosilyticusJCM 9152</name>
    <dbReference type="NCBI Taxonomy" id="1236971"/>
    <lineage>
        <taxon>Bacteria</taxon>
        <taxon>Bacillati</taxon>
        <taxon>Bacillota</taxon>
        <taxon>Bacilli</taxon>
        <taxon>Bacillales</taxon>
        <taxon>Bacillaceae</taxon>
        <taxon>Halalkalibacter</taxon>
    </lineage>
</organism>
<dbReference type="STRING" id="1236971.JCM9152_3245"/>
<keyword evidence="1" id="KW-0472">Membrane</keyword>
<dbReference type="Proteomes" id="UP000018895">
    <property type="component" value="Unassembled WGS sequence"/>
</dbReference>
<dbReference type="EMBL" id="BAUU01000023">
    <property type="protein sequence ID" value="GAE31759.1"/>
    <property type="molecule type" value="Genomic_DNA"/>
</dbReference>
<feature type="transmembrane region" description="Helical" evidence="1">
    <location>
        <begin position="143"/>
        <end position="163"/>
    </location>
</feature>
<name>W4QK77_9BACI</name>
<evidence type="ECO:0000259" key="2">
    <source>
        <dbReference type="Pfam" id="PF19732"/>
    </source>
</evidence>
<feature type="transmembrane region" description="Helical" evidence="1">
    <location>
        <begin position="118"/>
        <end position="137"/>
    </location>
</feature>
<comment type="caution">
    <text evidence="3">The sequence shown here is derived from an EMBL/GenBank/DDBJ whole genome shotgun (WGS) entry which is preliminary data.</text>
</comment>
<protein>
    <submittedName>
        <fullName evidence="3">Stage II sporulation serine phosphatase for sigma-F activation</fullName>
    </submittedName>
</protein>
<feature type="transmembrane region" description="Helical" evidence="1">
    <location>
        <begin position="86"/>
        <end position="106"/>
    </location>
</feature>
<accession>W4QK77</accession>
<keyword evidence="4" id="KW-1185">Reference proteome</keyword>
<dbReference type="InterPro" id="IPR045768">
    <property type="entry name" value="SpoIIE_N"/>
</dbReference>
<gene>
    <name evidence="3" type="ORF">JCM9152_3245</name>
</gene>
<sequence length="204" mass="22833">MRKEAVMEQAWIHGGHIFRQIKMWMRSLFFQYGLLIAVVGFLLGRAMILAELAPFALPYLAAIYILKKERVAIAAISLVLGALSSYHGQALFIVIAIFTYVIIYKLTTRFVTDSVKSLPYMVFGASILTRVGMVFLVEGAVSQYVWMMSTVEAGLSFILTMIFMQSVPLITQRRFQQPLRNEEIVCLIILLASIMTGIGGLGLL</sequence>